<dbReference type="PANTHER" id="PTHR14136:SF17">
    <property type="entry name" value="BTB_POZ DOMAIN-CONTAINING PROTEIN KCTD9"/>
    <property type="match status" value="1"/>
</dbReference>
<gene>
    <name evidence="1" type="ORF">SAMN04488107_0351</name>
</gene>
<dbReference type="PANTHER" id="PTHR14136">
    <property type="entry name" value="BTB_POZ DOMAIN-CONTAINING PROTEIN KCTD9"/>
    <property type="match status" value="1"/>
</dbReference>
<dbReference type="OrthoDB" id="2579959at2"/>
<evidence type="ECO:0000313" key="2">
    <source>
        <dbReference type="Proteomes" id="UP000198386"/>
    </source>
</evidence>
<reference evidence="2" key="1">
    <citation type="submission" date="2017-06" db="EMBL/GenBank/DDBJ databases">
        <authorList>
            <person name="Varghese N."/>
            <person name="Submissions S."/>
        </authorList>
    </citation>
    <scope>NUCLEOTIDE SEQUENCE [LARGE SCALE GENOMIC DNA]</scope>
    <source>
        <strain evidence="2">DSM 45423</strain>
    </source>
</reference>
<dbReference type="Proteomes" id="UP000198386">
    <property type="component" value="Unassembled WGS sequence"/>
</dbReference>
<dbReference type="Pfam" id="PF13599">
    <property type="entry name" value="Pentapeptide_4"/>
    <property type="match status" value="1"/>
</dbReference>
<keyword evidence="2" id="KW-1185">Reference proteome</keyword>
<proteinExistence type="predicted"/>
<dbReference type="Pfam" id="PF00805">
    <property type="entry name" value="Pentapeptide"/>
    <property type="match status" value="1"/>
</dbReference>
<dbReference type="InterPro" id="IPR051082">
    <property type="entry name" value="Pentapeptide-BTB/POZ_domain"/>
</dbReference>
<dbReference type="SUPFAM" id="SSF141571">
    <property type="entry name" value="Pentapeptide repeat-like"/>
    <property type="match status" value="1"/>
</dbReference>
<name>A0A238ZWL0_9ACTN</name>
<evidence type="ECO:0000313" key="1">
    <source>
        <dbReference type="EMBL" id="SNR87043.1"/>
    </source>
</evidence>
<protein>
    <submittedName>
        <fullName evidence="1">Uncharacterized protein YjbI, contains pentapeptide repeats</fullName>
    </submittedName>
</protein>
<dbReference type="InterPro" id="IPR001646">
    <property type="entry name" value="5peptide_repeat"/>
</dbReference>
<organism evidence="1 2">
    <name type="scientific">Geodermatophilus saharensis</name>
    <dbReference type="NCBI Taxonomy" id="1137994"/>
    <lineage>
        <taxon>Bacteria</taxon>
        <taxon>Bacillati</taxon>
        <taxon>Actinomycetota</taxon>
        <taxon>Actinomycetes</taxon>
        <taxon>Geodermatophilales</taxon>
        <taxon>Geodermatophilaceae</taxon>
        <taxon>Geodermatophilus</taxon>
    </lineage>
</organism>
<dbReference type="RefSeq" id="WP_089402166.1">
    <property type="nucleotide sequence ID" value="NZ_FZOH01000001.1"/>
</dbReference>
<dbReference type="EMBL" id="FZOH01000001">
    <property type="protein sequence ID" value="SNR87043.1"/>
    <property type="molecule type" value="Genomic_DNA"/>
</dbReference>
<dbReference type="AlphaFoldDB" id="A0A238ZWL0"/>
<sequence>MAGTRPHVRPPEAGAEVVDADLARVDWWGAELDGVTFTHCRFDDADLTELVTRRCVFDSCVLTGVRMSGSRHRGSAFLSCRFDRARLIDVVWDGCKLTGSQFPGATLRPLTSADSDWSWTSLRGVDLSGSDLSGQRFREADLTDADLRECDLTGADLDRARVQGTRLRGTDLRGATTEAWPWRAVDLTGVRLDLVQAVQVAVAHGALVDG</sequence>
<accession>A0A238ZWL0</accession>
<dbReference type="Gene3D" id="2.160.20.80">
    <property type="entry name" value="E3 ubiquitin-protein ligase SopA"/>
    <property type="match status" value="1"/>
</dbReference>